<dbReference type="AlphaFoldDB" id="A0A8D9E5R1"/>
<name>A0A8D9E5R1_9HEMI</name>
<sequence length="99" mass="11140">MYSRWIPKKRFVDLLKIDSNALGVPTRDVFDANIFYSSVKHMFSMGYLARPNLVLVTVQRVSRLIESSDTLAAYSHAVPILNYTVPTDNICSSQPDSVS</sequence>
<dbReference type="EMBL" id="HBUF01427366">
    <property type="protein sequence ID" value="CAG6741551.1"/>
    <property type="molecule type" value="Transcribed_RNA"/>
</dbReference>
<organism evidence="1">
    <name type="scientific">Cacopsylla melanoneura</name>
    <dbReference type="NCBI Taxonomy" id="428564"/>
    <lineage>
        <taxon>Eukaryota</taxon>
        <taxon>Metazoa</taxon>
        <taxon>Ecdysozoa</taxon>
        <taxon>Arthropoda</taxon>
        <taxon>Hexapoda</taxon>
        <taxon>Insecta</taxon>
        <taxon>Pterygota</taxon>
        <taxon>Neoptera</taxon>
        <taxon>Paraneoptera</taxon>
        <taxon>Hemiptera</taxon>
        <taxon>Sternorrhyncha</taxon>
        <taxon>Psylloidea</taxon>
        <taxon>Psyllidae</taxon>
        <taxon>Psyllinae</taxon>
        <taxon>Cacopsylla</taxon>
    </lineage>
</organism>
<proteinExistence type="predicted"/>
<reference evidence="1" key="1">
    <citation type="submission" date="2021-05" db="EMBL/GenBank/DDBJ databases">
        <authorList>
            <person name="Alioto T."/>
            <person name="Alioto T."/>
            <person name="Gomez Garrido J."/>
        </authorList>
    </citation>
    <scope>NUCLEOTIDE SEQUENCE</scope>
</reference>
<evidence type="ECO:0000313" key="1">
    <source>
        <dbReference type="EMBL" id="CAG6741551.1"/>
    </source>
</evidence>
<protein>
    <submittedName>
        <fullName evidence="1">Uncharacterized protein</fullName>
    </submittedName>
</protein>
<accession>A0A8D9E5R1</accession>